<dbReference type="GO" id="GO:0016020">
    <property type="term" value="C:membrane"/>
    <property type="evidence" value="ECO:0007669"/>
    <property type="project" value="UniProtKB-SubCell"/>
</dbReference>
<evidence type="ECO:0000313" key="14">
    <source>
        <dbReference type="Proteomes" id="UP000275652"/>
    </source>
</evidence>
<evidence type="ECO:0000313" key="9">
    <source>
        <dbReference type="EMBL" id="RHZ26304.1"/>
    </source>
</evidence>
<comment type="similarity">
    <text evidence="2">Belongs to the major facilitator superfamily. Folate-biopterin transporter (TC 2.A.71) family.</text>
</comment>
<keyword evidence="4 7" id="KW-0812">Transmembrane</keyword>
<dbReference type="Proteomes" id="UP000266239">
    <property type="component" value="Unassembled WGS sequence"/>
</dbReference>
<keyword evidence="5 7" id="KW-1133">Transmembrane helix</keyword>
<comment type="subcellular location">
    <subcellularLocation>
        <location evidence="1">Membrane</location>
        <topology evidence="1">Multi-pass membrane protein</topology>
    </subcellularLocation>
</comment>
<evidence type="ECO:0000256" key="3">
    <source>
        <dbReference type="ARBA" id="ARBA00022448"/>
    </source>
</evidence>
<dbReference type="Proteomes" id="UP000286510">
    <property type="component" value="Unassembled WGS sequence"/>
</dbReference>
<feature type="transmembrane region" description="Helical" evidence="7">
    <location>
        <begin position="502"/>
        <end position="522"/>
    </location>
</feature>
<feature type="transmembrane region" description="Helical" evidence="7">
    <location>
        <begin position="281"/>
        <end position="300"/>
    </location>
</feature>
<feature type="transmembrane region" description="Helical" evidence="7">
    <location>
        <begin position="392"/>
        <end position="413"/>
    </location>
</feature>
<dbReference type="Gene3D" id="1.20.1250.20">
    <property type="entry name" value="MFS general substrate transporter like domains"/>
    <property type="match status" value="1"/>
</dbReference>
<evidence type="ECO:0000256" key="7">
    <source>
        <dbReference type="SAM" id="Phobius"/>
    </source>
</evidence>
<evidence type="ECO:0000256" key="1">
    <source>
        <dbReference type="ARBA" id="ARBA00004141"/>
    </source>
</evidence>
<feature type="transmembrane region" description="Helical" evidence="7">
    <location>
        <begin position="454"/>
        <end position="475"/>
    </location>
</feature>
<dbReference type="EMBL" id="QUTF01000993">
    <property type="protein sequence ID" value="RHZ42458.1"/>
    <property type="molecule type" value="Genomic_DNA"/>
</dbReference>
<evidence type="ECO:0000313" key="10">
    <source>
        <dbReference type="EMBL" id="RHZ42458.1"/>
    </source>
</evidence>
<dbReference type="PANTHER" id="PTHR31585">
    <property type="entry name" value="FOLATE-BIOPTERIN TRANSPORTER 1, CHLOROPLASTIC"/>
    <property type="match status" value="1"/>
</dbReference>
<evidence type="ECO:0000256" key="4">
    <source>
        <dbReference type="ARBA" id="ARBA00022692"/>
    </source>
</evidence>
<dbReference type="EMBL" id="QUTI01017464">
    <property type="protein sequence ID" value="RLO10694.1"/>
    <property type="molecule type" value="Genomic_DNA"/>
</dbReference>
<accession>A0A397AWD1</accession>
<dbReference type="AlphaFoldDB" id="A0A397AWD1"/>
<feature type="transmembrane region" description="Helical" evidence="7">
    <location>
        <begin position="200"/>
        <end position="221"/>
    </location>
</feature>
<comment type="caution">
    <text evidence="8">The sequence shown here is derived from an EMBL/GenBank/DDBJ whole genome shotgun (WGS) entry which is preliminary data.</text>
</comment>
<keyword evidence="6 7" id="KW-0472">Membrane</keyword>
<name>A0A397AWD1_APHAT</name>
<sequence>MATRGPRKDKVWLIDEKDLARSAETNATDTNATRDYCVMLDKRFSESPFSDEGDIDIADYGALRPGGALNLFSWEAFGLLSQYAGVGILMGVLGALQYPVFHNYLQMEGYQTASYSVLISLGWSSKIFFGILSDCCPIFGYQRRPYMVLGWTICAVCCLVMALTPFPAPYYGREDLVRLGRSNMTPNELKFINVDAPHSGGFFIVLSMICSLGYVLADVAADAMLVQYAQREPAAIRGRIQTAVYFTRDSFSMVPILVVGFCMNDFKYGGAFSWSIGPNVVYAALTVPCLLAAYSAYALMAEDKVAKVSFRHYMHNAWGLLQQRVVWQICAFKFLHTLSFGYNSTLNDPVSSIWVHTQPLVATAFSIVYQLCRVVAMVGIGKYALNWDWRLAMAGSTLVFVIVDSVMNFLTAWDVVRDQYIQGVVYSFAACPVASIFLFSGYLLIEIADVGNEGLVFALLTTCSNLAVPLSTVLAKSVDSYFAATIKDIQRDDNEVRWEVSYSYITTAAFKLFSLVFLVLLPRQKAYVVMLKRTGSLSAFAAASVLVVFFVGYTWNVMTNMLSIFPSTSCLRIAGGKGCESSDLIERR</sequence>
<dbReference type="Proteomes" id="UP000266196">
    <property type="component" value="Unassembled WGS sequence"/>
</dbReference>
<evidence type="ECO:0000256" key="6">
    <source>
        <dbReference type="ARBA" id="ARBA00023136"/>
    </source>
</evidence>
<evidence type="ECO:0000313" key="15">
    <source>
        <dbReference type="Proteomes" id="UP000286510"/>
    </source>
</evidence>
<dbReference type="EMBL" id="QUTE01008100">
    <property type="protein sequence ID" value="RHZ26304.1"/>
    <property type="molecule type" value="Genomic_DNA"/>
</dbReference>
<organism evidence="8 13">
    <name type="scientific">Aphanomyces astaci</name>
    <name type="common">Crayfish plague agent</name>
    <dbReference type="NCBI Taxonomy" id="112090"/>
    <lineage>
        <taxon>Eukaryota</taxon>
        <taxon>Sar</taxon>
        <taxon>Stramenopiles</taxon>
        <taxon>Oomycota</taxon>
        <taxon>Saprolegniomycetes</taxon>
        <taxon>Saprolegniales</taxon>
        <taxon>Verrucalvaceae</taxon>
        <taxon>Aphanomyces</taxon>
    </lineage>
</organism>
<feature type="transmembrane region" description="Helical" evidence="7">
    <location>
        <begin position="534"/>
        <end position="555"/>
    </location>
</feature>
<dbReference type="EMBL" id="QUTA01006568">
    <property type="protein sequence ID" value="RHY10554.1"/>
    <property type="molecule type" value="Genomic_DNA"/>
</dbReference>
<feature type="transmembrane region" description="Helical" evidence="7">
    <location>
        <begin position="83"/>
        <end position="101"/>
    </location>
</feature>
<gene>
    <name evidence="8" type="ORF">DYB25_007506</name>
    <name evidence="10" type="ORF">DYB26_004364</name>
    <name evidence="11" type="ORF">DYB28_002928</name>
    <name evidence="9" type="ORF">DYB31_009649</name>
</gene>
<evidence type="ECO:0000256" key="2">
    <source>
        <dbReference type="ARBA" id="ARBA00007015"/>
    </source>
</evidence>
<evidence type="ECO:0000313" key="12">
    <source>
        <dbReference type="Proteomes" id="UP000266196"/>
    </source>
</evidence>
<feature type="transmembrane region" description="Helical" evidence="7">
    <location>
        <begin position="113"/>
        <end position="133"/>
    </location>
</feature>
<evidence type="ECO:0000256" key="5">
    <source>
        <dbReference type="ARBA" id="ARBA00022989"/>
    </source>
</evidence>
<protein>
    <recommendedName>
        <fullName evidence="16">Transmembrane protein</fullName>
    </recommendedName>
</protein>
<feature type="transmembrane region" description="Helical" evidence="7">
    <location>
        <begin position="242"/>
        <end position="261"/>
    </location>
</feature>
<dbReference type="InterPro" id="IPR036259">
    <property type="entry name" value="MFS_trans_sf"/>
</dbReference>
<evidence type="ECO:0000313" key="11">
    <source>
        <dbReference type="EMBL" id="RLO10694.1"/>
    </source>
</evidence>
<evidence type="ECO:0000313" key="13">
    <source>
        <dbReference type="Proteomes" id="UP000266239"/>
    </source>
</evidence>
<dbReference type="InterPro" id="IPR039309">
    <property type="entry name" value="BT1"/>
</dbReference>
<dbReference type="VEuPathDB" id="FungiDB:H257_16967"/>
<reference evidence="12 13" key="2">
    <citation type="submission" date="2018-08" db="EMBL/GenBank/DDBJ databases">
        <title>Aphanomyces genome sequencing and annotation.</title>
        <authorList>
            <person name="Minardi D."/>
            <person name="Oidtmann B."/>
            <person name="Van Der Giezen M."/>
            <person name="Studholme D.J."/>
        </authorList>
    </citation>
    <scope>NUCLEOTIDE SEQUENCE [LARGE SCALE GENOMIC DNA]</scope>
    <source>
        <strain evidence="9 12">197901</strain>
        <strain evidence="10 15">FDL457</strain>
        <strain evidence="8 13">Yx</strain>
    </source>
</reference>
<keyword evidence="3" id="KW-0813">Transport</keyword>
<dbReference type="SUPFAM" id="SSF103473">
    <property type="entry name" value="MFS general substrate transporter"/>
    <property type="match status" value="1"/>
</dbReference>
<dbReference type="PANTHER" id="PTHR31585:SF5">
    <property type="entry name" value="RNA-BINDING S4 DOMAIN-CONTAINING PROTEIN"/>
    <property type="match status" value="1"/>
</dbReference>
<proteinExistence type="inferred from homology"/>
<feature type="transmembrane region" description="Helical" evidence="7">
    <location>
        <begin position="145"/>
        <end position="166"/>
    </location>
</feature>
<dbReference type="Pfam" id="PF03092">
    <property type="entry name" value="BT1"/>
    <property type="match status" value="1"/>
</dbReference>
<dbReference type="Proteomes" id="UP000275652">
    <property type="component" value="Unassembled WGS sequence"/>
</dbReference>
<reference evidence="11 14" key="1">
    <citation type="journal article" date="2018" name="J. Invertebr. Pathol.">
        <title>New genotyping method for the causative agent of crayfish plague (Aphanomyces astaci) based on whole genome data.</title>
        <authorList>
            <person name="Minardi D."/>
            <person name="Studholme D.J."/>
            <person name="van der Giezen M."/>
            <person name="Pretto T."/>
            <person name="Oidtmann B."/>
        </authorList>
    </citation>
    <scope>NUCLEOTIDE SEQUENCE [LARGE SCALE GENOMIC DNA]</scope>
    <source>
        <strain evidence="11 14">KB13</strain>
    </source>
</reference>
<evidence type="ECO:0008006" key="16">
    <source>
        <dbReference type="Google" id="ProtNLM"/>
    </source>
</evidence>
<evidence type="ECO:0000313" key="8">
    <source>
        <dbReference type="EMBL" id="RHY10554.1"/>
    </source>
</evidence>
<feature type="transmembrane region" description="Helical" evidence="7">
    <location>
        <begin position="425"/>
        <end position="445"/>
    </location>
</feature>